<dbReference type="Proteomes" id="UP001165122">
    <property type="component" value="Unassembled WGS sequence"/>
</dbReference>
<proteinExistence type="inferred from homology"/>
<dbReference type="GO" id="GO:0008483">
    <property type="term" value="F:transaminase activity"/>
    <property type="evidence" value="ECO:0007669"/>
    <property type="project" value="InterPro"/>
</dbReference>
<comment type="similarity">
    <text evidence="1 3">Belongs to the class-III pyridoxal-phosphate-dependent aminotransferase family.</text>
</comment>
<name>A0A9W7ADX6_9STRA</name>
<keyword evidence="2 3" id="KW-0663">Pyridoxal phosphate</keyword>
<dbReference type="InterPro" id="IPR005814">
    <property type="entry name" value="Aminotrans_3"/>
</dbReference>
<dbReference type="Gene3D" id="3.40.640.10">
    <property type="entry name" value="Type I PLP-dependent aspartate aminotransferase-like (Major domain)"/>
    <property type="match status" value="1"/>
</dbReference>
<dbReference type="InterPro" id="IPR015422">
    <property type="entry name" value="PyrdxlP-dep_Trfase_small"/>
</dbReference>
<evidence type="ECO:0000256" key="2">
    <source>
        <dbReference type="ARBA" id="ARBA00022898"/>
    </source>
</evidence>
<gene>
    <name evidence="4" type="ORF">TrLO_g1639</name>
</gene>
<organism evidence="4 5">
    <name type="scientific">Triparma laevis f. longispina</name>
    <dbReference type="NCBI Taxonomy" id="1714387"/>
    <lineage>
        <taxon>Eukaryota</taxon>
        <taxon>Sar</taxon>
        <taxon>Stramenopiles</taxon>
        <taxon>Ochrophyta</taxon>
        <taxon>Bolidophyceae</taxon>
        <taxon>Parmales</taxon>
        <taxon>Triparmaceae</taxon>
        <taxon>Triparma</taxon>
    </lineage>
</organism>
<comment type="caution">
    <text evidence="4">The sequence shown here is derived from an EMBL/GenBank/DDBJ whole genome shotgun (WGS) entry which is preliminary data.</text>
</comment>
<dbReference type="InterPro" id="IPR015424">
    <property type="entry name" value="PyrdxlP-dep_Trfase"/>
</dbReference>
<evidence type="ECO:0000256" key="1">
    <source>
        <dbReference type="ARBA" id="ARBA00008954"/>
    </source>
</evidence>
<dbReference type="SUPFAM" id="SSF53383">
    <property type="entry name" value="PLP-dependent transferases"/>
    <property type="match status" value="1"/>
</dbReference>
<dbReference type="EMBL" id="BRXW01000574">
    <property type="protein sequence ID" value="GMH67463.1"/>
    <property type="molecule type" value="Genomic_DNA"/>
</dbReference>
<sequence>MSAAQNNNGHFAGRIPVLTPHNITSSKSGQFHLQILPSGDIKKVLCCGLACSEIFSGPLLGRCLMSGNVYEQKCIEKLMAGEEADTLSVHTSAGVPAAMSVFLEALSKHLPWSEKVDWFCSLQSEGASAVLAAVDLSFQLRTEKEAKDWKVGVASTSYHGPPSTSLGSKTTLFSKSETQLLYPCPSPYDTPEEMEMKFAQYVEWLNLNSSTLASILIEPQWGSSQCAFCWPPTLLEKYMLEAKKRNLLIISDEIMCGMGRHGVSKTLFLTKALNLHQHIDIVTFGKSIATGAFPLSGCLVKNGGDVFNKRGKSVMQSHTYSGSCVRSLMAAAEVLNVLDAYFRSVNDVPNFDINHKGNVLRQLFLEIAEKSKGLFMVNGQGLMWGLLINKNTCTSKNVDVLEVMNSMKAECNTQNVLPYFVPVGGVMITPLFDVDEVVLREIGKRIGAAIENVIHKLKI</sequence>
<evidence type="ECO:0000313" key="5">
    <source>
        <dbReference type="Proteomes" id="UP001165122"/>
    </source>
</evidence>
<dbReference type="OrthoDB" id="268518at2759"/>
<dbReference type="AlphaFoldDB" id="A0A9W7ADX6"/>
<reference evidence="5" key="1">
    <citation type="journal article" date="2023" name="Commun. Biol.">
        <title>Genome analysis of Parmales, the sister group of diatoms, reveals the evolutionary specialization of diatoms from phago-mixotrophs to photoautotrophs.</title>
        <authorList>
            <person name="Ban H."/>
            <person name="Sato S."/>
            <person name="Yoshikawa S."/>
            <person name="Yamada K."/>
            <person name="Nakamura Y."/>
            <person name="Ichinomiya M."/>
            <person name="Sato N."/>
            <person name="Blanc-Mathieu R."/>
            <person name="Endo H."/>
            <person name="Kuwata A."/>
            <person name="Ogata H."/>
        </authorList>
    </citation>
    <scope>NUCLEOTIDE SEQUENCE [LARGE SCALE GENOMIC DNA]</scope>
    <source>
        <strain evidence="5">NIES 3700</strain>
    </source>
</reference>
<evidence type="ECO:0000256" key="3">
    <source>
        <dbReference type="RuleBase" id="RU003560"/>
    </source>
</evidence>
<evidence type="ECO:0000313" key="4">
    <source>
        <dbReference type="EMBL" id="GMH67463.1"/>
    </source>
</evidence>
<dbReference type="InterPro" id="IPR015421">
    <property type="entry name" value="PyrdxlP-dep_Trfase_major"/>
</dbReference>
<dbReference type="Gene3D" id="3.90.1150.10">
    <property type="entry name" value="Aspartate Aminotransferase, domain 1"/>
    <property type="match status" value="1"/>
</dbReference>
<keyword evidence="5" id="KW-1185">Reference proteome</keyword>
<dbReference type="Pfam" id="PF00202">
    <property type="entry name" value="Aminotran_3"/>
    <property type="match status" value="1"/>
</dbReference>
<protein>
    <submittedName>
        <fullName evidence="4">Uncharacterized protein</fullName>
    </submittedName>
</protein>
<dbReference type="PANTHER" id="PTHR43094">
    <property type="entry name" value="AMINOTRANSFERASE"/>
    <property type="match status" value="1"/>
</dbReference>
<dbReference type="GO" id="GO:0030170">
    <property type="term" value="F:pyridoxal phosphate binding"/>
    <property type="evidence" value="ECO:0007669"/>
    <property type="project" value="InterPro"/>
</dbReference>
<accession>A0A9W7ADX6</accession>
<dbReference type="PANTHER" id="PTHR43094:SF1">
    <property type="entry name" value="AMINOTRANSFERASE CLASS-III"/>
    <property type="match status" value="1"/>
</dbReference>